<protein>
    <submittedName>
        <fullName evidence="1">Uncharacterized protein</fullName>
    </submittedName>
</protein>
<dbReference type="eggNOG" id="ENOG5030R9H">
    <property type="taxonomic scope" value="Bacteria"/>
</dbReference>
<accession>A2BRE6</accession>
<dbReference type="STRING" id="146891.A9601_10731"/>
<dbReference type="RefSeq" id="WP_011818508.1">
    <property type="nucleotide sequence ID" value="NC_008816.1"/>
</dbReference>
<proteinExistence type="predicted"/>
<organism evidence="1 2">
    <name type="scientific">Prochlorococcus marinus (strain AS9601)</name>
    <dbReference type="NCBI Taxonomy" id="146891"/>
    <lineage>
        <taxon>Bacteria</taxon>
        <taxon>Bacillati</taxon>
        <taxon>Cyanobacteriota</taxon>
        <taxon>Cyanophyceae</taxon>
        <taxon>Synechococcales</taxon>
        <taxon>Prochlorococcaceae</taxon>
        <taxon>Prochlorococcus</taxon>
    </lineage>
</organism>
<reference evidence="1 2" key="1">
    <citation type="journal article" date="2007" name="PLoS Genet.">
        <title>Patterns and implications of gene gain and loss in the evolution of Prochlorococcus.</title>
        <authorList>
            <person name="Kettler G.C."/>
            <person name="Martiny A.C."/>
            <person name="Huang K."/>
            <person name="Zucker J."/>
            <person name="Coleman M.L."/>
            <person name="Rodrigue S."/>
            <person name="Chen F."/>
            <person name="Lapidus A."/>
            <person name="Ferriera S."/>
            <person name="Johnson J."/>
            <person name="Steglich C."/>
            <person name="Church G.M."/>
            <person name="Richardson P."/>
            <person name="Chisholm S.W."/>
        </authorList>
    </citation>
    <scope>NUCLEOTIDE SEQUENCE [LARGE SCALE GENOMIC DNA]</scope>
    <source>
        <strain evidence="1 2">AS9601</strain>
    </source>
</reference>
<name>A2BRE6_PROMS</name>
<dbReference type="HOGENOM" id="CLU_187672_0_0_3"/>
<dbReference type="AlphaFoldDB" id="A2BRE6"/>
<dbReference type="EMBL" id="CP000551">
    <property type="protein sequence ID" value="ABM70357.1"/>
    <property type="molecule type" value="Genomic_DNA"/>
</dbReference>
<dbReference type="KEGG" id="pmb:A9601_10731"/>
<evidence type="ECO:0000313" key="1">
    <source>
        <dbReference type="EMBL" id="ABM70357.1"/>
    </source>
</evidence>
<evidence type="ECO:0000313" key="2">
    <source>
        <dbReference type="Proteomes" id="UP000002590"/>
    </source>
</evidence>
<dbReference type="Proteomes" id="UP000002590">
    <property type="component" value="Chromosome"/>
</dbReference>
<gene>
    <name evidence="1" type="ordered locus">A9601_10731</name>
</gene>
<sequence length="77" mass="8896">MRFFLFLFLGIFVGLYLSWPGLLMPENWKCFNQIIAKSSEDKISLKAALEISPSYFLKAKNKKTTSKLRIVADACFR</sequence>
<dbReference type="OrthoDB" id="541383at2"/>